<proteinExistence type="predicted"/>
<dbReference type="Pfam" id="PF10990">
    <property type="entry name" value="DUF2809"/>
    <property type="match status" value="1"/>
</dbReference>
<dbReference type="RefSeq" id="WP_264432689.1">
    <property type="nucleotide sequence ID" value="NZ_CP081495.1"/>
</dbReference>
<organism evidence="2 3">
    <name type="scientific">Flavobacterium agricola</name>
    <dbReference type="NCBI Taxonomy" id="2870839"/>
    <lineage>
        <taxon>Bacteria</taxon>
        <taxon>Pseudomonadati</taxon>
        <taxon>Bacteroidota</taxon>
        <taxon>Flavobacteriia</taxon>
        <taxon>Flavobacteriales</taxon>
        <taxon>Flavobacteriaceae</taxon>
        <taxon>Flavobacterium</taxon>
    </lineage>
</organism>
<feature type="transmembrane region" description="Helical" evidence="1">
    <location>
        <begin position="12"/>
        <end position="29"/>
    </location>
</feature>
<reference evidence="2" key="1">
    <citation type="submission" date="2021-08" db="EMBL/GenBank/DDBJ databases">
        <title>Flavobacterium sp. strain CC-SYL302.</title>
        <authorList>
            <person name="Lin S.-Y."/>
            <person name="Lee T.-H."/>
            <person name="Young C.-C."/>
        </authorList>
    </citation>
    <scope>NUCLEOTIDE SEQUENCE</scope>
    <source>
        <strain evidence="2">CC-SYL302</strain>
    </source>
</reference>
<feature type="transmembrane region" description="Helical" evidence="1">
    <location>
        <begin position="75"/>
        <end position="94"/>
    </location>
</feature>
<evidence type="ECO:0000256" key="1">
    <source>
        <dbReference type="SAM" id="Phobius"/>
    </source>
</evidence>
<protein>
    <submittedName>
        <fullName evidence="2">DUF2809 domain-containing protein</fullName>
    </submittedName>
</protein>
<accession>A0ABY6LZU5</accession>
<gene>
    <name evidence="2" type="ORF">K5I29_09100</name>
</gene>
<keyword evidence="1" id="KW-0472">Membrane</keyword>
<keyword evidence="1" id="KW-1133">Transmembrane helix</keyword>
<keyword evidence="3" id="KW-1185">Reference proteome</keyword>
<feature type="transmembrane region" description="Helical" evidence="1">
    <location>
        <begin position="36"/>
        <end position="55"/>
    </location>
</feature>
<evidence type="ECO:0000313" key="3">
    <source>
        <dbReference type="Proteomes" id="UP001163328"/>
    </source>
</evidence>
<dbReference type="Proteomes" id="UP001163328">
    <property type="component" value="Chromosome"/>
</dbReference>
<keyword evidence="1" id="KW-0812">Transmembrane</keyword>
<evidence type="ECO:0000313" key="2">
    <source>
        <dbReference type="EMBL" id="UYW00685.1"/>
    </source>
</evidence>
<dbReference type="InterPro" id="IPR021257">
    <property type="entry name" value="DUF2809"/>
</dbReference>
<sequence>MFVQDKWLRPYGGDVIAIVFVYYLLRSFLNIASNKLAFAALAVGFMIELAQYFNIVQLLQIQHIKWLRILIGNSFSWADLLCYVLGYLLIRYVIPQRYK</sequence>
<name>A0ABY6LZU5_9FLAO</name>
<dbReference type="EMBL" id="CP081495">
    <property type="protein sequence ID" value="UYW00685.1"/>
    <property type="molecule type" value="Genomic_DNA"/>
</dbReference>